<dbReference type="PANTHER" id="PTHR33198:SF19">
    <property type="entry name" value="CCHC-TYPE DOMAIN-CONTAINING PROTEIN"/>
    <property type="match status" value="1"/>
</dbReference>
<dbReference type="EnsemblMetazoa" id="ISCW004773-RA">
    <property type="protein sequence ID" value="ISCW004773-PA"/>
    <property type="gene ID" value="ISCW004773"/>
</dbReference>
<dbReference type="Gene3D" id="4.10.60.10">
    <property type="entry name" value="Zinc finger, CCHC-type"/>
    <property type="match status" value="1"/>
</dbReference>
<dbReference type="Proteomes" id="UP000001555">
    <property type="component" value="Unassembled WGS sequence"/>
</dbReference>
<evidence type="ECO:0000313" key="4">
    <source>
        <dbReference type="Proteomes" id="UP000001555"/>
    </source>
</evidence>
<protein>
    <submittedName>
        <fullName evidence="2 3">Transposon, putative</fullName>
    </submittedName>
</protein>
<dbReference type="PANTHER" id="PTHR33198">
    <property type="entry name" value="ANK_REP_REGION DOMAIN-CONTAINING PROTEIN-RELATED"/>
    <property type="match status" value="1"/>
</dbReference>
<reference evidence="3" key="2">
    <citation type="submission" date="2020-05" db="UniProtKB">
        <authorList>
            <consortium name="EnsemblMetazoa"/>
        </authorList>
    </citation>
    <scope>IDENTIFICATION</scope>
    <source>
        <strain evidence="3">wikel</strain>
    </source>
</reference>
<evidence type="ECO:0000256" key="1">
    <source>
        <dbReference type="SAM" id="MobiDB-lite"/>
    </source>
</evidence>
<dbReference type="HOGENOM" id="CLU_632052_0_0_1"/>
<evidence type="ECO:0000313" key="3">
    <source>
        <dbReference type="EnsemblMetazoa" id="ISCW004773-PA"/>
    </source>
</evidence>
<dbReference type="VEuPathDB" id="VectorBase:ISCP_011297"/>
<feature type="compositionally biased region" description="Basic residues" evidence="1">
    <location>
        <begin position="423"/>
        <end position="434"/>
    </location>
</feature>
<dbReference type="GO" id="GO:0008270">
    <property type="term" value="F:zinc ion binding"/>
    <property type="evidence" value="ECO:0007669"/>
    <property type="project" value="InterPro"/>
</dbReference>
<accession>B7PEP2</accession>
<sequence>MAQAQALYAAPIQYDPAVENWTNYVERLEAYFDASGVKDDGRKRSILISALSPEVYARLRSLVAPNKPRDETFDTIVKVLTQHLSPEPSEIYETFRFQSRVQNEGESVADYLAELRRIADHCGFGDALERNLRDRFVIGLREKTVQRILLAKPKKLTLKEALDTALAAELAMRNADRLPGSSSLPTTAGNVNALRFKKHKGRQQKTSGTKTAQPCIRCGDSSHDPPNCPHKKTTCFTCNKQRHLASRCFRTQSTPAVNRKKQQANLLTEEAQLGQAEETFHLMPSGGRPKSPAEMLLAYQPKVRLGLLTARAESHKPAGPANQSPTWSGGQSVFARNFGKGPRWLSGNITEELGNRMALVQTPGGMIRRHHDQLRLRHEVNTPDPLHQPSERNEDLMLEWGLSSAAPETSRATLEPSKEQRPLRQRRPPVRLDL</sequence>
<feature type="region of interest" description="Disordered" evidence="1">
    <location>
        <begin position="397"/>
        <end position="434"/>
    </location>
</feature>
<dbReference type="InParanoid" id="B7PEP2"/>
<dbReference type="EMBL" id="ABJB010044547">
    <property type="status" value="NOT_ANNOTATED_CDS"/>
    <property type="molecule type" value="Genomic_DNA"/>
</dbReference>
<dbReference type="VEuPathDB" id="VectorBase:ISCP_017334"/>
<organism>
    <name type="scientific">Ixodes scapularis</name>
    <name type="common">Black-legged tick</name>
    <name type="synonym">Deer tick</name>
    <dbReference type="NCBI Taxonomy" id="6945"/>
    <lineage>
        <taxon>Eukaryota</taxon>
        <taxon>Metazoa</taxon>
        <taxon>Ecdysozoa</taxon>
        <taxon>Arthropoda</taxon>
        <taxon>Chelicerata</taxon>
        <taxon>Arachnida</taxon>
        <taxon>Acari</taxon>
        <taxon>Parasitiformes</taxon>
        <taxon>Ixodida</taxon>
        <taxon>Ixodoidea</taxon>
        <taxon>Ixodidae</taxon>
        <taxon>Ixodinae</taxon>
        <taxon>Ixodes</taxon>
    </lineage>
</organism>
<name>B7PEP2_IXOSC</name>
<keyword evidence="4" id="KW-1185">Reference proteome</keyword>
<dbReference type="PaxDb" id="6945-B7PEP2"/>
<proteinExistence type="predicted"/>
<dbReference type="GO" id="GO:0003676">
    <property type="term" value="F:nucleic acid binding"/>
    <property type="evidence" value="ECO:0007669"/>
    <property type="project" value="InterPro"/>
</dbReference>
<dbReference type="AlphaFoldDB" id="B7PEP2"/>
<reference evidence="2 4" key="1">
    <citation type="submission" date="2008-03" db="EMBL/GenBank/DDBJ databases">
        <title>Annotation of Ixodes scapularis.</title>
        <authorList>
            <consortium name="Ixodes scapularis Genome Project Consortium"/>
            <person name="Caler E."/>
            <person name="Hannick L.I."/>
            <person name="Bidwell S."/>
            <person name="Joardar V."/>
            <person name="Thiagarajan M."/>
            <person name="Amedeo P."/>
            <person name="Galinsky K.J."/>
            <person name="Schobel S."/>
            <person name="Inman J."/>
            <person name="Hostetler J."/>
            <person name="Miller J."/>
            <person name="Hammond M."/>
            <person name="Megy K."/>
            <person name="Lawson D."/>
            <person name="Kodira C."/>
            <person name="Sutton G."/>
            <person name="Meyer J."/>
            <person name="Hill C.A."/>
            <person name="Birren B."/>
            <person name="Nene V."/>
            <person name="Collins F."/>
            <person name="Alarcon-Chaidez F."/>
            <person name="Wikel S."/>
            <person name="Strausberg R."/>
        </authorList>
    </citation>
    <scope>NUCLEOTIDE SEQUENCE [LARGE SCALE GENOMIC DNA]</scope>
    <source>
        <strain evidence="4">Wikel</strain>
        <strain evidence="2">Wikel colony</strain>
    </source>
</reference>
<dbReference type="SUPFAM" id="SSF57756">
    <property type="entry name" value="Retrovirus zinc finger-like domains"/>
    <property type="match status" value="1"/>
</dbReference>
<dbReference type="OrthoDB" id="6515644at2759"/>
<dbReference type="InterPro" id="IPR036875">
    <property type="entry name" value="Znf_CCHC_sf"/>
</dbReference>
<dbReference type="EMBL" id="DS696540">
    <property type="protein sequence ID" value="EEC05064.1"/>
    <property type="molecule type" value="Genomic_DNA"/>
</dbReference>
<evidence type="ECO:0000313" key="2">
    <source>
        <dbReference type="EMBL" id="EEC05064.1"/>
    </source>
</evidence>
<dbReference type="VEuPathDB" id="VectorBase:ISCW004773"/>
<dbReference type="VEuPathDB" id="VectorBase:ISCI004773"/>
<gene>
    <name evidence="2" type="ORF">IscW_ISCW004773</name>
</gene>